<dbReference type="InterPro" id="IPR027073">
    <property type="entry name" value="5_3_exoribonuclease"/>
</dbReference>
<evidence type="ECO:0000259" key="11">
    <source>
        <dbReference type="Pfam" id="PF17846"/>
    </source>
</evidence>
<evidence type="ECO:0000256" key="4">
    <source>
        <dbReference type="ARBA" id="ARBA00022722"/>
    </source>
</evidence>
<accession>A0AAV9XZZ2</accession>
<feature type="domain" description="Xrn1 helical" evidence="11">
    <location>
        <begin position="598"/>
        <end position="835"/>
    </location>
</feature>
<dbReference type="GO" id="GO:0004534">
    <property type="term" value="F:5'-3' RNA exonuclease activity"/>
    <property type="evidence" value="ECO:0007669"/>
    <property type="project" value="UniProtKB-UniRule"/>
</dbReference>
<keyword evidence="4 8" id="KW-0540">Nuclease</keyword>
<dbReference type="Pfam" id="PF03159">
    <property type="entry name" value="XRN_N"/>
    <property type="match status" value="1"/>
</dbReference>
<comment type="subcellular location">
    <subcellularLocation>
        <location evidence="1">Nucleus</location>
    </subcellularLocation>
</comment>
<sequence>MGVPTFYRWLCNRYPCIVRELKDCVDELTCMNDLDLLEPNINGEFDCLYLDMNGIIHPCCNPGAGNKPKNEAEMFTRVCDYIDRLYSMVRPRRLLYLAIDGVAPRAKMNQQRSRRYKTALDIEYNRRAYDIAQEEFKNLGYKCPEYIEKWDSNVITPGTPFMERLTMCLHSYIRHKYENDESWKSITVIFSDSNVPGEGEHKILEFIRSQRTSKDYDQNTKHVLYGADADLIMLGLSTHEVNFYIIREAIRDFKVDSPSNISIVYNKWVEEMKSIGVDVNKYQIGPNLGKKLRLHSWWSDIEIVDLSVLREYLFFDFKEIKESISIIGKHKLIYDFERCVDDFVFLCFFVGNDFLPNLPVFSIFKGTLDQLIGIYIKVIPHIGDYLTFEGNINYSSIVTFFNYLKDLELEIVTNETRFTHNKQNQSSGMNNNVNSSTGSSSNICSRKRQVEKRPTVSIEEYELLVNRNNNEGNVINGDCDMNSKLDLNDNSQGITDLKIQSNSGNEDISNKKRRCPESIDTYFNDHINKLIKYISEVEYINEENVLVNVDELSNCNVIVNIDDPTSILKYRLNYYNNKFQLNLHLSEDNNSNEERAVHDKLNEFTDNICFNYLRGLSWVLRYYYHGVPSWDWFFPFHYAPYVLDITETISNPNNIMRVKESLLQEFDIGKPFTQFEQLMAVLPPKSGRICLPDEFYKLMIDSNNPINKYYPTKFKQDPNGNKQRWKWVALLPFIDQNILLNTVRPLEEKMNLLSRFRNKLGKDIIYSFKYSPLKELIERLSIGESESFIQMSDMQIFGTINKYRNIENSEVQGNNYVLKPIYESCDSIQDSNEVVKNMLEDNCLQWRGILSSSFNTSIESPMFVVSYFNTKKPDKYIINDGNDKFKDVDSNIFKLYKVGYGSKLLPNAEPCMQAGSLPETELINQERKFKGFKANYTQKVLLKLFSYWDITISSHRKSILRNNHGNAQYNSHIRHDYDHNQHNQSNRKPFKYNYKNIINNANHHKSGNVNHHHSFSDKRRSYHPENHNTQHYQTIDFSGVFSNGHAGVSNINWNTQFGGGNCTGNNTHIFTAPNHQNGYDLYTRDRQEYHYNHQHNINTGVRIQNHGKNFGSHGVKGYYNSKNKRE</sequence>
<evidence type="ECO:0000256" key="7">
    <source>
        <dbReference type="ARBA" id="ARBA00023242"/>
    </source>
</evidence>
<name>A0AAV9XZZ2_9CRYT</name>
<feature type="region of interest" description="Disordered" evidence="9">
    <location>
        <begin position="420"/>
        <end position="448"/>
    </location>
</feature>
<dbReference type="AlphaFoldDB" id="A0AAV9XZZ2"/>
<dbReference type="Gene3D" id="1.25.40.1050">
    <property type="match status" value="1"/>
</dbReference>
<feature type="domain" description="Xrn1 N-terminal" evidence="10">
    <location>
        <begin position="1"/>
        <end position="248"/>
    </location>
</feature>
<dbReference type="Proteomes" id="UP001311799">
    <property type="component" value="Unassembled WGS sequence"/>
</dbReference>
<dbReference type="GO" id="GO:0006397">
    <property type="term" value="P:mRNA processing"/>
    <property type="evidence" value="ECO:0007669"/>
    <property type="project" value="UniProtKB-UniRule"/>
</dbReference>
<dbReference type="PANTHER" id="PTHR12341">
    <property type="entry name" value="5'-&gt;3' EXORIBONUCLEASE"/>
    <property type="match status" value="1"/>
</dbReference>
<feature type="compositionally biased region" description="Low complexity" evidence="9">
    <location>
        <begin position="424"/>
        <end position="444"/>
    </location>
</feature>
<organism evidence="12 13">
    <name type="scientific">Cryptosporidium xiaoi</name>
    <dbReference type="NCBI Taxonomy" id="659607"/>
    <lineage>
        <taxon>Eukaryota</taxon>
        <taxon>Sar</taxon>
        <taxon>Alveolata</taxon>
        <taxon>Apicomplexa</taxon>
        <taxon>Conoidasida</taxon>
        <taxon>Coccidia</taxon>
        <taxon>Eucoccidiorida</taxon>
        <taxon>Eimeriorina</taxon>
        <taxon>Cryptosporidiidae</taxon>
        <taxon>Cryptosporidium</taxon>
    </lineage>
</organism>
<evidence type="ECO:0000256" key="9">
    <source>
        <dbReference type="SAM" id="MobiDB-lite"/>
    </source>
</evidence>
<dbReference type="GO" id="GO:0003723">
    <property type="term" value="F:RNA binding"/>
    <property type="evidence" value="ECO:0007669"/>
    <property type="project" value="TreeGrafter"/>
</dbReference>
<dbReference type="EMBL" id="JAWDEY010000008">
    <property type="protein sequence ID" value="KAK6590256.1"/>
    <property type="molecule type" value="Genomic_DNA"/>
</dbReference>
<dbReference type="InterPro" id="IPR004859">
    <property type="entry name" value="Xrn1_N"/>
</dbReference>
<evidence type="ECO:0000259" key="10">
    <source>
        <dbReference type="Pfam" id="PF03159"/>
    </source>
</evidence>
<dbReference type="InterPro" id="IPR041412">
    <property type="entry name" value="Xrn1_helical"/>
</dbReference>
<gene>
    <name evidence="12" type="ORF">RS030_172613</name>
</gene>
<dbReference type="EC" id="3.1.13.-" evidence="8"/>
<evidence type="ECO:0000256" key="1">
    <source>
        <dbReference type="ARBA" id="ARBA00004123"/>
    </source>
</evidence>
<evidence type="ECO:0000256" key="2">
    <source>
        <dbReference type="ARBA" id="ARBA00006994"/>
    </source>
</evidence>
<dbReference type="PIRSF" id="PIRSF037239">
    <property type="entry name" value="Exonuclease_Xrn2"/>
    <property type="match status" value="1"/>
</dbReference>
<keyword evidence="3 8" id="KW-0507">mRNA processing</keyword>
<feature type="compositionally biased region" description="Basic residues" evidence="9">
    <location>
        <begin position="1002"/>
        <end position="1013"/>
    </location>
</feature>
<dbReference type="CDD" id="cd18673">
    <property type="entry name" value="PIN_XRN1-2-like"/>
    <property type="match status" value="1"/>
</dbReference>
<dbReference type="GO" id="GO:0000956">
    <property type="term" value="P:nuclear-transcribed mRNA catabolic process"/>
    <property type="evidence" value="ECO:0007669"/>
    <property type="project" value="TreeGrafter"/>
</dbReference>
<keyword evidence="6 8" id="KW-0269">Exonuclease</keyword>
<dbReference type="PANTHER" id="PTHR12341:SF41">
    <property type="entry name" value="5'-3' EXORIBONUCLEASE 2"/>
    <property type="match status" value="1"/>
</dbReference>
<feature type="domain" description="Xrn1 helical" evidence="11">
    <location>
        <begin position="334"/>
        <end position="469"/>
    </location>
</feature>
<comment type="function">
    <text evidence="8">Possesses 5'-&gt;3' exoribonuclease activity. May promote termination of transcription by RNA polymerase II.</text>
</comment>
<dbReference type="Gene3D" id="3.40.50.12390">
    <property type="match status" value="2"/>
</dbReference>
<comment type="similarity">
    <text evidence="2 8">Belongs to the 5'-3' exonuclease family. XRN2/RAT1 subfamily.</text>
</comment>
<evidence type="ECO:0000313" key="13">
    <source>
        <dbReference type="Proteomes" id="UP001311799"/>
    </source>
</evidence>
<proteinExistence type="inferred from homology"/>
<evidence type="ECO:0000313" key="12">
    <source>
        <dbReference type="EMBL" id="KAK6590256.1"/>
    </source>
</evidence>
<keyword evidence="7" id="KW-0539">Nucleus</keyword>
<evidence type="ECO:0000256" key="3">
    <source>
        <dbReference type="ARBA" id="ARBA00022664"/>
    </source>
</evidence>
<dbReference type="InterPro" id="IPR017151">
    <property type="entry name" value="Xrn2/3/4"/>
</dbReference>
<feature type="region of interest" description="Disordered" evidence="9">
    <location>
        <begin position="1001"/>
        <end position="1025"/>
    </location>
</feature>
<feature type="compositionally biased region" description="Basic and acidic residues" evidence="9">
    <location>
        <begin position="1014"/>
        <end position="1025"/>
    </location>
</feature>
<dbReference type="GO" id="GO:0005634">
    <property type="term" value="C:nucleus"/>
    <property type="evidence" value="ECO:0007669"/>
    <property type="project" value="UniProtKB-SubCell"/>
</dbReference>
<feature type="region of interest" description="Disordered" evidence="9">
    <location>
        <begin position="1106"/>
        <end position="1126"/>
    </location>
</feature>
<evidence type="ECO:0000256" key="6">
    <source>
        <dbReference type="ARBA" id="ARBA00022839"/>
    </source>
</evidence>
<dbReference type="Pfam" id="PF17846">
    <property type="entry name" value="XRN_M"/>
    <property type="match status" value="2"/>
</dbReference>
<reference evidence="12 13" key="1">
    <citation type="submission" date="2023-10" db="EMBL/GenBank/DDBJ databases">
        <title>Comparative genomics analysis reveals potential genetic determinants of host preference in Cryptosporidium xiaoi.</title>
        <authorList>
            <person name="Xiao L."/>
            <person name="Li J."/>
        </authorList>
    </citation>
    <scope>NUCLEOTIDE SEQUENCE [LARGE SCALE GENOMIC DNA]</scope>
    <source>
        <strain evidence="12 13">52996</strain>
    </source>
</reference>
<keyword evidence="13" id="KW-1185">Reference proteome</keyword>
<keyword evidence="5 8" id="KW-0378">Hydrolase</keyword>
<protein>
    <recommendedName>
        <fullName evidence="8">5'-3' exoribonuclease</fullName>
        <ecNumber evidence="8">3.1.13.-</ecNumber>
    </recommendedName>
</protein>
<evidence type="ECO:0000256" key="8">
    <source>
        <dbReference type="PIRNR" id="PIRNR037239"/>
    </source>
</evidence>
<comment type="caution">
    <text evidence="12">The sequence shown here is derived from an EMBL/GenBank/DDBJ whole genome shotgun (WGS) entry which is preliminary data.</text>
</comment>
<evidence type="ECO:0000256" key="5">
    <source>
        <dbReference type="ARBA" id="ARBA00022801"/>
    </source>
</evidence>